<protein>
    <submittedName>
        <fullName evidence="1">Uncharacterized protein</fullName>
    </submittedName>
</protein>
<evidence type="ECO:0000313" key="1">
    <source>
        <dbReference type="EMBL" id="CAI8602751.1"/>
    </source>
</evidence>
<name>A0AAV0ZYL8_VICFA</name>
<dbReference type="EMBL" id="OX451738">
    <property type="protein sequence ID" value="CAI8602751.1"/>
    <property type="molecule type" value="Genomic_DNA"/>
</dbReference>
<keyword evidence="2" id="KW-1185">Reference proteome</keyword>
<sequence length="398" mass="44832">MFSSRLNILTDLSSFVIGSSTMQYLGLPIFKGKSKKVYLQPLADKVISKLASWKVYLLSLVGRVKRAKFSIQGMFMHSMVVYDWSVSLLRILERAMKRFIWNGDNTKSKVIIMAWNTICLPIAEGGLGIRYLCILNEVIDLKLVWNVLNSSNSWASLHRNRIYCNNRISKIHIFSSLRDNWCGSPFCLDNEARAITVDQLVSTIIVDGSWNFDRSYSPLSIPFKCVSQTIISPLIYDRTRDVKTPLLMMIFRLSLLMNLSAKVVARNKVRFDESLISFSSSTSFILATVSTAGNTVVDDSHLNISDFVILKRFKVIIWPPRAPNIKKVLWQPPLRVWIKFNTDWAAISSSSHSACGSFARDSGGCFLSAFASFLGVGDSLMTELSSAMIAIEFANDRN</sequence>
<organism evidence="1 2">
    <name type="scientific">Vicia faba</name>
    <name type="common">Broad bean</name>
    <name type="synonym">Faba vulgaris</name>
    <dbReference type="NCBI Taxonomy" id="3906"/>
    <lineage>
        <taxon>Eukaryota</taxon>
        <taxon>Viridiplantae</taxon>
        <taxon>Streptophyta</taxon>
        <taxon>Embryophyta</taxon>
        <taxon>Tracheophyta</taxon>
        <taxon>Spermatophyta</taxon>
        <taxon>Magnoliopsida</taxon>
        <taxon>eudicotyledons</taxon>
        <taxon>Gunneridae</taxon>
        <taxon>Pentapetalae</taxon>
        <taxon>rosids</taxon>
        <taxon>fabids</taxon>
        <taxon>Fabales</taxon>
        <taxon>Fabaceae</taxon>
        <taxon>Papilionoideae</taxon>
        <taxon>50 kb inversion clade</taxon>
        <taxon>NPAAA clade</taxon>
        <taxon>Hologalegina</taxon>
        <taxon>IRL clade</taxon>
        <taxon>Fabeae</taxon>
        <taxon>Vicia</taxon>
    </lineage>
</organism>
<dbReference type="Proteomes" id="UP001157006">
    <property type="component" value="Chromosome 3"/>
</dbReference>
<reference evidence="1 2" key="1">
    <citation type="submission" date="2023-01" db="EMBL/GenBank/DDBJ databases">
        <authorList>
            <person name="Kreplak J."/>
        </authorList>
    </citation>
    <scope>NUCLEOTIDE SEQUENCE [LARGE SCALE GENOMIC DNA]</scope>
</reference>
<dbReference type="AlphaFoldDB" id="A0AAV0ZYL8"/>
<dbReference type="PANTHER" id="PTHR33116:SF80">
    <property type="entry name" value="REVERSE TRANSCRIPTASE ZINC-BINDING DOMAIN-CONTAINING PROTEIN"/>
    <property type="match status" value="1"/>
</dbReference>
<accession>A0AAV0ZYL8</accession>
<gene>
    <name evidence="1" type="ORF">VFH_III055400</name>
</gene>
<proteinExistence type="predicted"/>
<dbReference type="PANTHER" id="PTHR33116">
    <property type="entry name" value="REVERSE TRANSCRIPTASE ZINC-BINDING DOMAIN-CONTAINING PROTEIN-RELATED-RELATED"/>
    <property type="match status" value="1"/>
</dbReference>
<evidence type="ECO:0000313" key="2">
    <source>
        <dbReference type="Proteomes" id="UP001157006"/>
    </source>
</evidence>